<dbReference type="SUPFAM" id="SSF53335">
    <property type="entry name" value="S-adenosyl-L-methionine-dependent methyltransferases"/>
    <property type="match status" value="1"/>
</dbReference>
<dbReference type="EMBL" id="CP033021">
    <property type="protein sequence ID" value="AYN65346.1"/>
    <property type="molecule type" value="Genomic_DNA"/>
</dbReference>
<reference evidence="1 3" key="1">
    <citation type="submission" date="2014-08" db="EMBL/GenBank/DDBJ databases">
        <authorList>
            <person name="Kuleshov K."/>
            <person name="Dedkov V."/>
            <person name="Markelov M."/>
            <person name="Pimkina E."/>
        </authorList>
    </citation>
    <scope>NUCLEOTIDE SEQUENCE [LARGE SCALE GENOMIC DNA]</scope>
    <source>
        <strain evidence="1">TO0613</strain>
        <strain evidence="3">TOA</strain>
    </source>
</reference>
<dbReference type="GO" id="GO:0003676">
    <property type="term" value="F:nucleic acid binding"/>
    <property type="evidence" value="ECO:0007669"/>
    <property type="project" value="InterPro"/>
</dbReference>
<name>A0A454C8X2_METHO</name>
<dbReference type="PROSITE" id="PS00092">
    <property type="entry name" value="N6_MTASE"/>
    <property type="match status" value="1"/>
</dbReference>
<proteinExistence type="predicted"/>
<dbReference type="RefSeq" id="WP_052039057.1">
    <property type="nucleotide sequence ID" value="NZ_CP033021.1"/>
</dbReference>
<dbReference type="GO" id="GO:0008168">
    <property type="term" value="F:methyltransferase activity"/>
    <property type="evidence" value="ECO:0007669"/>
    <property type="project" value="InterPro"/>
</dbReference>
<accession>A0A454C8X2</accession>
<reference evidence="1 3" key="2">
    <citation type="submission" date="2018-10" db="EMBL/GenBank/DDBJ databases">
        <title>Detection and isolation of Mycoplasma hominis as a predominant microorganism from pelvic cavity of patient with salpingitis and tubo-ovarian abscess.</title>
        <authorList>
            <person name="Guschin A.E."/>
            <person name="Khayrullina G.A."/>
            <person name="Rakovskaya I.V."/>
            <person name="Shelenkov A.A."/>
            <person name="Shagin D.A."/>
        </authorList>
    </citation>
    <scope>NUCLEOTIDE SEQUENCE [LARGE SCALE GENOMIC DNA]</scope>
    <source>
        <strain evidence="1">TO0613</strain>
        <strain evidence="3">TOA</strain>
    </source>
</reference>
<gene>
    <name evidence="1" type="ORF">KN71_000160</name>
    <name evidence="2" type="ORF">KN71_001340</name>
</gene>
<dbReference type="AlphaFoldDB" id="A0A454C8X2"/>
<dbReference type="GO" id="GO:0032259">
    <property type="term" value="P:methylation"/>
    <property type="evidence" value="ECO:0007669"/>
    <property type="project" value="InterPro"/>
</dbReference>
<evidence type="ECO:0000313" key="2">
    <source>
        <dbReference type="EMBL" id="AYN65346.1"/>
    </source>
</evidence>
<dbReference type="OrthoDB" id="9774673at2"/>
<evidence type="ECO:0000313" key="3">
    <source>
        <dbReference type="Proteomes" id="UP000029712"/>
    </source>
</evidence>
<dbReference type="InterPro" id="IPR029063">
    <property type="entry name" value="SAM-dependent_MTases_sf"/>
</dbReference>
<keyword evidence="1" id="KW-0808">Transferase</keyword>
<dbReference type="Proteomes" id="UP000029712">
    <property type="component" value="Chromosome"/>
</dbReference>
<sequence>MSIDDEWYTQEKDIKYFLENFKIDKKKTIWCPFDTQQSNFVIVLKSLGYKVIYSHIDNGQDFYKYEPNENYDLIISNPPFRNKANIIKRLQELNKPFALIFGVQCFNSGGFVSQLQKLKNLELVFLTKRIKFLKNYKQDLKNIPQPTFHSLWICSGITNKPLSILEGVK</sequence>
<organism evidence="1 3">
    <name type="scientific">Metamycoplasma hominis</name>
    <name type="common">Mycoplasma hominis</name>
    <dbReference type="NCBI Taxonomy" id="2098"/>
    <lineage>
        <taxon>Bacteria</taxon>
        <taxon>Bacillati</taxon>
        <taxon>Mycoplasmatota</taxon>
        <taxon>Mycoplasmoidales</taxon>
        <taxon>Metamycoplasmataceae</taxon>
        <taxon>Metamycoplasma</taxon>
    </lineage>
</organism>
<dbReference type="EMBL" id="CP033021">
    <property type="protein sequence ID" value="AYN65137.1"/>
    <property type="molecule type" value="Genomic_DNA"/>
</dbReference>
<dbReference type="Gene3D" id="3.40.50.150">
    <property type="entry name" value="Vaccinia Virus protein VP39"/>
    <property type="match status" value="1"/>
</dbReference>
<dbReference type="InterPro" id="IPR002052">
    <property type="entry name" value="DNA_methylase_N6_adenine_CS"/>
</dbReference>
<protein>
    <submittedName>
        <fullName evidence="1">Sugar-phosphate nucleotidyltransferase</fullName>
    </submittedName>
</protein>
<evidence type="ECO:0000313" key="1">
    <source>
        <dbReference type="EMBL" id="AYN65137.1"/>
    </source>
</evidence>